<comment type="cofactor">
    <cofactor evidence="2">
        <name>Mg(2+)</name>
        <dbReference type="ChEBI" id="CHEBI:18420"/>
    </cofactor>
</comment>
<keyword evidence="4" id="KW-1185">Reference proteome</keyword>
<name>A0A7Y7E5R4_STRMO</name>
<comment type="similarity">
    <text evidence="2">Belongs to the terpene synthase family.</text>
</comment>
<dbReference type="Pfam" id="PF19086">
    <property type="entry name" value="Terpene_syn_C_2"/>
    <property type="match status" value="1"/>
</dbReference>
<dbReference type="GO" id="GO:0010333">
    <property type="term" value="F:terpene synthase activity"/>
    <property type="evidence" value="ECO:0007669"/>
    <property type="project" value="InterPro"/>
</dbReference>
<dbReference type="SUPFAM" id="SSF48576">
    <property type="entry name" value="Terpenoid synthases"/>
    <property type="match status" value="1"/>
</dbReference>
<dbReference type="Proteomes" id="UP000587462">
    <property type="component" value="Unassembled WGS sequence"/>
</dbReference>
<keyword evidence="2" id="KW-0479">Metal-binding</keyword>
<comment type="caution">
    <text evidence="3">The sequence shown here is derived from an EMBL/GenBank/DDBJ whole genome shotgun (WGS) entry which is preliminary data.</text>
</comment>
<evidence type="ECO:0000313" key="4">
    <source>
        <dbReference type="Proteomes" id="UP000587462"/>
    </source>
</evidence>
<reference evidence="3 4" key="1">
    <citation type="submission" date="2020-04" db="EMBL/GenBank/DDBJ databases">
        <title>Draft Genome Sequence of Streptomyces morookaense DSM 40503, an 8-azaguanine-producing strain.</title>
        <authorList>
            <person name="Qi J."/>
            <person name="Gao J.-M."/>
        </authorList>
    </citation>
    <scope>NUCLEOTIDE SEQUENCE [LARGE SCALE GENOMIC DNA]</scope>
    <source>
        <strain evidence="3 4">DSM 40503</strain>
    </source>
</reference>
<dbReference type="EC" id="4.2.3.-" evidence="2"/>
<dbReference type="InterPro" id="IPR008949">
    <property type="entry name" value="Isoprenoid_synthase_dom_sf"/>
</dbReference>
<evidence type="ECO:0000256" key="1">
    <source>
        <dbReference type="ARBA" id="ARBA00023239"/>
    </source>
</evidence>
<organism evidence="3 4">
    <name type="scientific">Streptomyces morookaense</name>
    <name type="common">Streptoverticillium morookaense</name>
    <dbReference type="NCBI Taxonomy" id="1970"/>
    <lineage>
        <taxon>Bacteria</taxon>
        <taxon>Bacillati</taxon>
        <taxon>Actinomycetota</taxon>
        <taxon>Actinomycetes</taxon>
        <taxon>Kitasatosporales</taxon>
        <taxon>Streptomycetaceae</taxon>
        <taxon>Streptomyces</taxon>
    </lineage>
</organism>
<gene>
    <name evidence="3" type="ORF">HG542_05360</name>
</gene>
<dbReference type="AlphaFoldDB" id="A0A7Y7E5R4"/>
<dbReference type="RefSeq" id="WP_171078861.1">
    <property type="nucleotide sequence ID" value="NZ_BNBU01000003.1"/>
</dbReference>
<dbReference type="PANTHER" id="PTHR35201:SF4">
    <property type="entry name" value="BETA-PINACENE SYNTHASE-RELATED"/>
    <property type="match status" value="1"/>
</dbReference>
<dbReference type="PANTHER" id="PTHR35201">
    <property type="entry name" value="TERPENE SYNTHASE"/>
    <property type="match status" value="1"/>
</dbReference>
<keyword evidence="2" id="KW-0460">Magnesium</keyword>
<keyword evidence="1 2" id="KW-0456">Lyase</keyword>
<dbReference type="GO" id="GO:0046872">
    <property type="term" value="F:metal ion binding"/>
    <property type="evidence" value="ECO:0007669"/>
    <property type="project" value="UniProtKB-KW"/>
</dbReference>
<dbReference type="InterPro" id="IPR034686">
    <property type="entry name" value="Terpene_cyclase-like_2"/>
</dbReference>
<sequence length="342" mass="38611">MPMIDLSVLVDGFYDPPCPMVNPAAAQAEDEVIAWLWRLGFLTSEAQERHLRSFKFGLYHGISTPTVGLQQLVLGIQWFCWGSLSDDQYDNYDWGEREERMRRVLRDMRAIATKGPEGLQGTQDNPVIAGFADLWPRLTAGLPPRARQRITGHFLDYMQAIVLQNRYHAKGRVPDAATFVTMRRNTIAMLFQVDVLEIVSRIRIPDALRDSLLFRELALCFADILAWHNDVYGLEKDIADGQTCNVVRVVAASEGCTLAEAVARVLDRAKQRQQIFLDIEEQLPGLADSLGLPPEAAAEAARLATDLRAYAFADLVWIRETRRYDLGLPRIKGTFDDVLITH</sequence>
<evidence type="ECO:0000313" key="3">
    <source>
        <dbReference type="EMBL" id="NVK77085.1"/>
    </source>
</evidence>
<evidence type="ECO:0000256" key="2">
    <source>
        <dbReference type="RuleBase" id="RU366034"/>
    </source>
</evidence>
<dbReference type="EMBL" id="JABBXF010000008">
    <property type="protein sequence ID" value="NVK77085.1"/>
    <property type="molecule type" value="Genomic_DNA"/>
</dbReference>
<dbReference type="Gene3D" id="1.10.600.10">
    <property type="entry name" value="Farnesyl Diphosphate Synthase"/>
    <property type="match status" value="1"/>
</dbReference>
<proteinExistence type="inferred from homology"/>
<accession>A0A7Y7E5R4</accession>
<protein>
    <recommendedName>
        <fullName evidence="2">Terpene synthase</fullName>
        <ecNumber evidence="2">4.2.3.-</ecNumber>
    </recommendedName>
</protein>